<feature type="binding site" evidence="9">
    <location>
        <position position="257"/>
    </location>
    <ligand>
        <name>ATP</name>
        <dbReference type="ChEBI" id="CHEBI:30616"/>
    </ligand>
</feature>
<evidence type="ECO:0000256" key="4">
    <source>
        <dbReference type="ARBA" id="ARBA00022741"/>
    </source>
</evidence>
<dbReference type="PANTHER" id="PTHR43284">
    <property type="entry name" value="ASPARAGINE SYNTHETASE (GLUTAMINE-HYDROLYZING)"/>
    <property type="match status" value="1"/>
</dbReference>
<comment type="similarity">
    <text evidence="2">Belongs to the asparagine synthetase family.</text>
</comment>
<feature type="binding site" evidence="9">
    <location>
        <position position="99"/>
    </location>
    <ligand>
        <name>L-glutamine</name>
        <dbReference type="ChEBI" id="CHEBI:58359"/>
    </ligand>
</feature>
<dbReference type="EMBL" id="CP003346">
    <property type="protein sequence ID" value="AGA77533.1"/>
    <property type="molecule type" value="Genomic_DNA"/>
</dbReference>
<evidence type="ECO:0000256" key="7">
    <source>
        <dbReference type="ARBA" id="ARBA00048741"/>
    </source>
</evidence>
<dbReference type="InterPro" id="IPR017932">
    <property type="entry name" value="GATase_2_dom"/>
</dbReference>
<evidence type="ECO:0000256" key="6">
    <source>
        <dbReference type="ARBA" id="ARBA00022962"/>
    </source>
</evidence>
<dbReference type="GO" id="GO:0006529">
    <property type="term" value="P:asparagine biosynthetic process"/>
    <property type="evidence" value="ECO:0007669"/>
    <property type="project" value="UniProtKB-KW"/>
</dbReference>
<feature type="binding site" evidence="9">
    <location>
        <begin position="360"/>
        <end position="361"/>
    </location>
    <ligand>
        <name>ATP</name>
        <dbReference type="ChEBI" id="CHEBI:30616"/>
    </ligand>
</feature>
<dbReference type="PROSITE" id="PS51278">
    <property type="entry name" value="GATASE_TYPE_2"/>
    <property type="match status" value="1"/>
</dbReference>
<dbReference type="KEGG" id="evi:Echvi_1262"/>
<evidence type="ECO:0000256" key="5">
    <source>
        <dbReference type="ARBA" id="ARBA00022840"/>
    </source>
</evidence>
<dbReference type="CDD" id="cd00712">
    <property type="entry name" value="AsnB"/>
    <property type="match status" value="1"/>
</dbReference>
<dbReference type="PANTHER" id="PTHR43284:SF1">
    <property type="entry name" value="ASPARAGINE SYNTHETASE"/>
    <property type="match status" value="1"/>
</dbReference>
<dbReference type="EC" id="6.3.5.4" evidence="3"/>
<accession>L0FWZ1</accession>
<keyword evidence="12" id="KW-1185">Reference proteome</keyword>
<dbReference type="HOGENOM" id="CLU_014658_3_1_10"/>
<organism evidence="11 12">
    <name type="scientific">Echinicola vietnamensis (strain DSM 17526 / LMG 23754 / KMM 6221)</name>
    <dbReference type="NCBI Taxonomy" id="926556"/>
    <lineage>
        <taxon>Bacteria</taxon>
        <taxon>Pseudomonadati</taxon>
        <taxon>Bacteroidota</taxon>
        <taxon>Cytophagia</taxon>
        <taxon>Cytophagales</taxon>
        <taxon>Cyclobacteriaceae</taxon>
        <taxon>Echinicola</taxon>
    </lineage>
</organism>
<dbReference type="Pfam" id="PF00733">
    <property type="entry name" value="Asn_synthase"/>
    <property type="match status" value="1"/>
</dbReference>
<proteinExistence type="inferred from homology"/>
<feature type="active site" description="For GATase activity" evidence="8">
    <location>
        <position position="2"/>
    </location>
</feature>
<evidence type="ECO:0000256" key="1">
    <source>
        <dbReference type="ARBA" id="ARBA00005187"/>
    </source>
</evidence>
<dbReference type="InterPro" id="IPR051786">
    <property type="entry name" value="ASN_synthetase/amidase"/>
</dbReference>
<dbReference type="GO" id="GO:0005829">
    <property type="term" value="C:cytosol"/>
    <property type="evidence" value="ECO:0007669"/>
    <property type="project" value="TreeGrafter"/>
</dbReference>
<dbReference type="GO" id="GO:0005524">
    <property type="term" value="F:ATP binding"/>
    <property type="evidence" value="ECO:0007669"/>
    <property type="project" value="UniProtKB-KW"/>
</dbReference>
<dbReference type="STRING" id="926556.Echvi_1262"/>
<dbReference type="InterPro" id="IPR001962">
    <property type="entry name" value="Asn_synthase"/>
</dbReference>
<dbReference type="PATRIC" id="fig|926556.3.peg.1341"/>
<evidence type="ECO:0000256" key="9">
    <source>
        <dbReference type="PIRSR" id="PIRSR001589-2"/>
    </source>
</evidence>
<evidence type="ECO:0000256" key="3">
    <source>
        <dbReference type="ARBA" id="ARBA00012737"/>
    </source>
</evidence>
<dbReference type="SUPFAM" id="SSF56235">
    <property type="entry name" value="N-terminal nucleophile aminohydrolases (Ntn hydrolases)"/>
    <property type="match status" value="1"/>
</dbReference>
<evidence type="ECO:0000256" key="2">
    <source>
        <dbReference type="ARBA" id="ARBA00005752"/>
    </source>
</evidence>
<dbReference type="CDD" id="cd01991">
    <property type="entry name" value="Asn_synthase_B_C"/>
    <property type="match status" value="1"/>
</dbReference>
<dbReference type="PIRSF" id="PIRSF001589">
    <property type="entry name" value="Asn_synthetase_glu-h"/>
    <property type="match status" value="1"/>
</dbReference>
<reference evidence="12" key="1">
    <citation type="submission" date="2012-02" db="EMBL/GenBank/DDBJ databases">
        <title>The complete genome of Echinicola vietnamensis DSM 17526.</title>
        <authorList>
            <person name="Lucas S."/>
            <person name="Copeland A."/>
            <person name="Lapidus A."/>
            <person name="Glavina del Rio T."/>
            <person name="Dalin E."/>
            <person name="Tice H."/>
            <person name="Bruce D."/>
            <person name="Goodwin L."/>
            <person name="Pitluck S."/>
            <person name="Peters L."/>
            <person name="Ovchinnikova G."/>
            <person name="Teshima H."/>
            <person name="Kyrpides N."/>
            <person name="Mavromatis K."/>
            <person name="Ivanova N."/>
            <person name="Brettin T."/>
            <person name="Detter J.C."/>
            <person name="Han C."/>
            <person name="Larimer F."/>
            <person name="Land M."/>
            <person name="Hauser L."/>
            <person name="Markowitz V."/>
            <person name="Cheng J.-F."/>
            <person name="Hugenholtz P."/>
            <person name="Woyke T."/>
            <person name="Wu D."/>
            <person name="Brambilla E."/>
            <person name="Klenk H.-P."/>
            <person name="Eisen J.A."/>
        </authorList>
    </citation>
    <scope>NUCLEOTIDE SEQUENCE [LARGE SCALE GENOMIC DNA]</scope>
    <source>
        <strain evidence="12">DSM 17526 / LMG 23754 / KMM 6221</strain>
    </source>
</reference>
<keyword evidence="8" id="KW-0061">Asparagine biosynthesis</keyword>
<dbReference type="Pfam" id="PF13522">
    <property type="entry name" value="GATase_6"/>
    <property type="match status" value="1"/>
</dbReference>
<dbReference type="InterPro" id="IPR033738">
    <property type="entry name" value="AsnB_N"/>
</dbReference>
<comment type="pathway">
    <text evidence="1">Amino-acid biosynthesis; L-asparagine biosynthesis; L-asparagine from L-aspartate (L-Gln route): step 1/1.</text>
</comment>
<keyword evidence="6 8" id="KW-0315">Glutamine amidotransferase</keyword>
<dbReference type="InterPro" id="IPR029055">
    <property type="entry name" value="Ntn_hydrolases_N"/>
</dbReference>
<dbReference type="AlphaFoldDB" id="L0FWZ1"/>
<protein>
    <recommendedName>
        <fullName evidence="3">asparagine synthase (glutamine-hydrolyzing)</fullName>
        <ecNumber evidence="3">6.3.5.4</ecNumber>
    </recommendedName>
</protein>
<gene>
    <name evidence="11" type="ordered locus">Echvi_1262</name>
</gene>
<dbReference type="Gene3D" id="3.40.50.620">
    <property type="entry name" value="HUPs"/>
    <property type="match status" value="1"/>
</dbReference>
<dbReference type="Gene3D" id="3.60.20.10">
    <property type="entry name" value="Glutamine Phosphoribosylpyrophosphate, subunit 1, domain 1"/>
    <property type="match status" value="1"/>
</dbReference>
<comment type="catalytic activity">
    <reaction evidence="7">
        <text>L-aspartate + L-glutamine + ATP + H2O = L-asparagine + L-glutamate + AMP + diphosphate + H(+)</text>
        <dbReference type="Rhea" id="RHEA:12228"/>
        <dbReference type="ChEBI" id="CHEBI:15377"/>
        <dbReference type="ChEBI" id="CHEBI:15378"/>
        <dbReference type="ChEBI" id="CHEBI:29985"/>
        <dbReference type="ChEBI" id="CHEBI:29991"/>
        <dbReference type="ChEBI" id="CHEBI:30616"/>
        <dbReference type="ChEBI" id="CHEBI:33019"/>
        <dbReference type="ChEBI" id="CHEBI:58048"/>
        <dbReference type="ChEBI" id="CHEBI:58359"/>
        <dbReference type="ChEBI" id="CHEBI:456215"/>
        <dbReference type="EC" id="6.3.5.4"/>
    </reaction>
</comment>
<keyword evidence="8" id="KW-0028">Amino-acid biosynthesis</keyword>
<dbReference type="InterPro" id="IPR014729">
    <property type="entry name" value="Rossmann-like_a/b/a_fold"/>
</dbReference>
<name>L0FWZ1_ECHVK</name>
<dbReference type="Proteomes" id="UP000010796">
    <property type="component" value="Chromosome"/>
</dbReference>
<dbReference type="OrthoDB" id="9763290at2"/>
<dbReference type="eggNOG" id="COG0367">
    <property type="taxonomic scope" value="Bacteria"/>
</dbReference>
<keyword evidence="5 9" id="KW-0067">ATP-binding</keyword>
<dbReference type="GO" id="GO:0004066">
    <property type="term" value="F:asparagine synthase (glutamine-hydrolyzing) activity"/>
    <property type="evidence" value="ECO:0007669"/>
    <property type="project" value="UniProtKB-EC"/>
</dbReference>
<evidence type="ECO:0000256" key="8">
    <source>
        <dbReference type="PIRSR" id="PIRSR001589-1"/>
    </source>
</evidence>
<evidence type="ECO:0000259" key="10">
    <source>
        <dbReference type="PROSITE" id="PS51278"/>
    </source>
</evidence>
<dbReference type="RefSeq" id="WP_015265097.1">
    <property type="nucleotide sequence ID" value="NC_019904.1"/>
</dbReference>
<evidence type="ECO:0000313" key="12">
    <source>
        <dbReference type="Proteomes" id="UP000010796"/>
    </source>
</evidence>
<evidence type="ECO:0000313" key="11">
    <source>
        <dbReference type="EMBL" id="AGA77533.1"/>
    </source>
</evidence>
<keyword evidence="4 9" id="KW-0547">Nucleotide-binding</keyword>
<dbReference type="SUPFAM" id="SSF52402">
    <property type="entry name" value="Adenine nucleotide alpha hydrolases-like"/>
    <property type="match status" value="1"/>
</dbReference>
<dbReference type="NCBIfam" id="TIGR01536">
    <property type="entry name" value="asn_synth_AEB"/>
    <property type="match status" value="1"/>
</dbReference>
<sequence>MCGINLAMNLPGSGEDAIQQMMAATAHRGPDHSDWCKITGQLFLAGNRLKTVDLSDWSNQPLQINQGAHTLVWNGALYNADELRNELLEDGESFESRSDSEVLLRWLKRHGISGINRLQGMYALVFVEREEKSIIIARDPHGKKPLYYFHQNHLWLFSSEARGIIAAGQIKRQLDKTQLTPYLYTRHSFPDKSFFQQVQQIVPGKALQLDFGGNIRAEHRTVIPQATLELPRKEHFRSLLTDATLKHFRADIPVGVLLSGGADSSLLLDTWMRETDLPLHTFTARFEQKYLKKYQDPIHARQVAEKYRCVHHEVLITPALLRAQLPEYIASLDQPVGDSASFLSWMIAREAKEHVKILISGAGADELFGGYNRHEAFKQYLQHKAIALKASKVMGKLSFLGRHFQKIAKGIRKDEATTFLNFSALRNIPADQREAFLAYYPKGVPPYKAALEWDRSYYLVNDILKIHDNALMAHGVEGRAPYLDKNLVSLSMSLTEEQHLSLKPKQWIRELLRETGLEKVAVRKKFGFGLPLKEWLEEDQALRSLVVETISGFVQQHHHSIPEEFHILAKEPDKKIKLHFLEIWNLYILAAWCTYHQL</sequence>
<dbReference type="InterPro" id="IPR006426">
    <property type="entry name" value="Asn_synth_AEB"/>
</dbReference>
<feature type="domain" description="Glutamine amidotransferase type-2" evidence="10">
    <location>
        <begin position="2"/>
        <end position="212"/>
    </location>
</feature>